<dbReference type="Proteomes" id="UP000675554">
    <property type="component" value="Unassembled WGS sequence"/>
</dbReference>
<dbReference type="PANTHER" id="PTHR43842:SF2">
    <property type="entry name" value="PROPIONYL-COA CARBOXYLASE BETA CHAIN, MITOCHONDRIAL"/>
    <property type="match status" value="1"/>
</dbReference>
<dbReference type="PROSITE" id="PS50989">
    <property type="entry name" value="COA_CT_CTER"/>
    <property type="match status" value="1"/>
</dbReference>
<dbReference type="EMBL" id="JAGSMN010001206">
    <property type="protein sequence ID" value="MBR7678099.1"/>
    <property type="molecule type" value="Genomic_DNA"/>
</dbReference>
<name>A0A8T4J115_9ACTN</name>
<feature type="domain" description="CoA carboxyltransferase C-terminal" evidence="1">
    <location>
        <begin position="1"/>
        <end position="203"/>
    </location>
</feature>
<feature type="non-terminal residue" evidence="2">
    <location>
        <position position="1"/>
    </location>
</feature>
<dbReference type="InterPro" id="IPR011763">
    <property type="entry name" value="COA_CT_C"/>
</dbReference>
<evidence type="ECO:0000259" key="1">
    <source>
        <dbReference type="PROSITE" id="PS50989"/>
    </source>
</evidence>
<accession>A0A8T4J115</accession>
<protein>
    <submittedName>
        <fullName evidence="2">Carbamoyl-phosphate synthase large subunit</fullName>
    </submittedName>
</protein>
<dbReference type="Pfam" id="PF01039">
    <property type="entry name" value="Carboxyl_trans"/>
    <property type="match status" value="1"/>
</dbReference>
<evidence type="ECO:0000313" key="3">
    <source>
        <dbReference type="Proteomes" id="UP000675554"/>
    </source>
</evidence>
<dbReference type="InterPro" id="IPR029045">
    <property type="entry name" value="ClpP/crotonase-like_dom_sf"/>
</dbReference>
<reference evidence="2" key="1">
    <citation type="submission" date="2021-04" db="EMBL/GenBank/DDBJ databases">
        <title>Sequencing of actinobacteria type strains.</title>
        <authorList>
            <person name="Nguyen G.-S."/>
            <person name="Wentzel A."/>
        </authorList>
    </citation>
    <scope>NUCLEOTIDE SEQUENCE</scope>
    <source>
        <strain evidence="2">DSM 42095</strain>
    </source>
</reference>
<proteinExistence type="predicted"/>
<dbReference type="Gene3D" id="3.90.226.10">
    <property type="entry name" value="2-enoyl-CoA Hydratase, Chain A, domain 1"/>
    <property type="match status" value="1"/>
</dbReference>
<gene>
    <name evidence="2" type="ORF">KDA82_34990</name>
</gene>
<organism evidence="2 3">
    <name type="scientific">Streptomyces daliensis</name>
    <dbReference type="NCBI Taxonomy" id="299421"/>
    <lineage>
        <taxon>Bacteria</taxon>
        <taxon>Bacillati</taxon>
        <taxon>Actinomycetota</taxon>
        <taxon>Actinomycetes</taxon>
        <taxon>Kitasatosporales</taxon>
        <taxon>Streptomycetaceae</taxon>
        <taxon>Streptomyces</taxon>
    </lineage>
</organism>
<keyword evidence="3" id="KW-1185">Reference proteome</keyword>
<dbReference type="AlphaFoldDB" id="A0A8T4J115"/>
<dbReference type="InterPro" id="IPR051047">
    <property type="entry name" value="AccD/PCCB"/>
</dbReference>
<dbReference type="SUPFAM" id="SSF52096">
    <property type="entry name" value="ClpP/crotonase"/>
    <property type="match status" value="1"/>
</dbReference>
<dbReference type="PANTHER" id="PTHR43842">
    <property type="entry name" value="PROPIONYL-COA CARBOXYLASE BETA CHAIN"/>
    <property type="match status" value="1"/>
</dbReference>
<dbReference type="InterPro" id="IPR034733">
    <property type="entry name" value="AcCoA_carboxyl_beta"/>
</dbReference>
<dbReference type="GO" id="GO:0004658">
    <property type="term" value="F:propionyl-CoA carboxylase activity"/>
    <property type="evidence" value="ECO:0007669"/>
    <property type="project" value="TreeGrafter"/>
</dbReference>
<comment type="caution">
    <text evidence="2">The sequence shown here is derived from an EMBL/GenBank/DDBJ whole genome shotgun (WGS) entry which is preliminary data.</text>
</comment>
<evidence type="ECO:0000313" key="2">
    <source>
        <dbReference type="EMBL" id="MBR7678099.1"/>
    </source>
</evidence>
<sequence>LELRGGFGTGVVTSLIRVEGRPMGLLANNPGHLGGAIDSEAADKAARFLQLCDAFGLPVVSLCDTPGFMVGPEAERTATVRHFSRLFVTGANLSVPVCALILRKAYGLGAMAMLGGNTHAPVATAAWPSGEIGAMGLEGAVRLGFRRELEAVAEPVERERAFQARVDELYARGKALNAATVMEIDDVIDPADSRALITAAFRDTPGPVPGSERRRPYVDTW</sequence>